<dbReference type="InterPro" id="IPR001173">
    <property type="entry name" value="Glyco_trans_2-like"/>
</dbReference>
<evidence type="ECO:0000256" key="1">
    <source>
        <dbReference type="SAM" id="Phobius"/>
    </source>
</evidence>
<dbReference type="Pfam" id="PF25550">
    <property type="entry name" value="DUF7928"/>
    <property type="match status" value="1"/>
</dbReference>
<keyword evidence="1" id="KW-1133">Transmembrane helix</keyword>
<protein>
    <submittedName>
        <fullName evidence="4">Uncharacterized protein</fullName>
    </submittedName>
</protein>
<feature type="transmembrane region" description="Helical" evidence="1">
    <location>
        <begin position="680"/>
        <end position="701"/>
    </location>
</feature>
<accession>A0A6A6UMC8</accession>
<feature type="transmembrane region" description="Helical" evidence="1">
    <location>
        <begin position="803"/>
        <end position="821"/>
    </location>
</feature>
<dbReference type="InterPro" id="IPR029044">
    <property type="entry name" value="Nucleotide-diphossugar_trans"/>
</dbReference>
<evidence type="ECO:0000313" key="5">
    <source>
        <dbReference type="Proteomes" id="UP000799302"/>
    </source>
</evidence>
<evidence type="ECO:0000313" key="4">
    <source>
        <dbReference type="EMBL" id="KAF2672597.1"/>
    </source>
</evidence>
<feature type="transmembrane region" description="Helical" evidence="1">
    <location>
        <begin position="721"/>
        <end position="751"/>
    </location>
</feature>
<dbReference type="OrthoDB" id="38531at2759"/>
<feature type="domain" description="DUF7928" evidence="3">
    <location>
        <begin position="1"/>
        <end position="148"/>
    </location>
</feature>
<dbReference type="Proteomes" id="UP000799302">
    <property type="component" value="Unassembled WGS sequence"/>
</dbReference>
<organism evidence="4 5">
    <name type="scientific">Microthyrium microscopicum</name>
    <dbReference type="NCBI Taxonomy" id="703497"/>
    <lineage>
        <taxon>Eukaryota</taxon>
        <taxon>Fungi</taxon>
        <taxon>Dikarya</taxon>
        <taxon>Ascomycota</taxon>
        <taxon>Pezizomycotina</taxon>
        <taxon>Dothideomycetes</taxon>
        <taxon>Dothideomycetes incertae sedis</taxon>
        <taxon>Microthyriales</taxon>
        <taxon>Microthyriaceae</taxon>
        <taxon>Microthyrium</taxon>
    </lineage>
</organism>
<evidence type="ECO:0000259" key="3">
    <source>
        <dbReference type="Pfam" id="PF25550"/>
    </source>
</evidence>
<reference evidence="4" key="1">
    <citation type="journal article" date="2020" name="Stud. Mycol.">
        <title>101 Dothideomycetes genomes: a test case for predicting lifestyles and emergence of pathogens.</title>
        <authorList>
            <person name="Haridas S."/>
            <person name="Albert R."/>
            <person name="Binder M."/>
            <person name="Bloem J."/>
            <person name="Labutti K."/>
            <person name="Salamov A."/>
            <person name="Andreopoulos B."/>
            <person name="Baker S."/>
            <person name="Barry K."/>
            <person name="Bills G."/>
            <person name="Bluhm B."/>
            <person name="Cannon C."/>
            <person name="Castanera R."/>
            <person name="Culley D."/>
            <person name="Daum C."/>
            <person name="Ezra D."/>
            <person name="Gonzalez J."/>
            <person name="Henrissat B."/>
            <person name="Kuo A."/>
            <person name="Liang C."/>
            <person name="Lipzen A."/>
            <person name="Lutzoni F."/>
            <person name="Magnuson J."/>
            <person name="Mondo S."/>
            <person name="Nolan M."/>
            <person name="Ohm R."/>
            <person name="Pangilinan J."/>
            <person name="Park H.-J."/>
            <person name="Ramirez L."/>
            <person name="Alfaro M."/>
            <person name="Sun H."/>
            <person name="Tritt A."/>
            <person name="Yoshinaga Y."/>
            <person name="Zwiers L.-H."/>
            <person name="Turgeon B."/>
            <person name="Goodwin S."/>
            <person name="Spatafora J."/>
            <person name="Crous P."/>
            <person name="Grigoriev I."/>
        </authorList>
    </citation>
    <scope>NUCLEOTIDE SEQUENCE</scope>
    <source>
        <strain evidence="4">CBS 115976</strain>
    </source>
</reference>
<dbReference type="SUPFAM" id="SSF53448">
    <property type="entry name" value="Nucleotide-diphospho-sugar transferases"/>
    <property type="match status" value="1"/>
</dbReference>
<feature type="domain" description="Glycosyltransferase 2-like" evidence="2">
    <location>
        <begin position="448"/>
        <end position="662"/>
    </location>
</feature>
<proteinExistence type="predicted"/>
<feature type="transmembrane region" description="Helical" evidence="1">
    <location>
        <begin position="771"/>
        <end position="791"/>
    </location>
</feature>
<dbReference type="Gene3D" id="3.90.550.10">
    <property type="entry name" value="Spore Coat Polysaccharide Biosynthesis Protein SpsA, Chain A"/>
    <property type="match status" value="1"/>
</dbReference>
<feature type="transmembrane region" description="Helical" evidence="1">
    <location>
        <begin position="201"/>
        <end position="222"/>
    </location>
</feature>
<feature type="transmembrane region" description="Helical" evidence="1">
    <location>
        <begin position="234"/>
        <end position="259"/>
    </location>
</feature>
<dbReference type="PANTHER" id="PTHR35408:SF3">
    <property type="entry name" value="GLYCOSYLTRANSFERASE 2-LIKE DOMAIN-CONTAINING PROTEIN"/>
    <property type="match status" value="1"/>
</dbReference>
<dbReference type="InterPro" id="IPR057688">
    <property type="entry name" value="DUF7928"/>
</dbReference>
<keyword evidence="1" id="KW-0472">Membrane</keyword>
<feature type="transmembrane region" description="Helical" evidence="1">
    <location>
        <begin position="646"/>
        <end position="668"/>
    </location>
</feature>
<gene>
    <name evidence="4" type="ORF">BT63DRAFT_431276</name>
</gene>
<dbReference type="AlphaFoldDB" id="A0A6A6UMC8"/>
<keyword evidence="1" id="KW-0812">Transmembrane</keyword>
<keyword evidence="5" id="KW-1185">Reference proteome</keyword>
<dbReference type="PANTHER" id="PTHR35408">
    <property type="entry name" value="CHROMOSOME 15, WHOLE GENOME SHOTGUN SEQUENCE"/>
    <property type="match status" value="1"/>
</dbReference>
<evidence type="ECO:0000259" key="2">
    <source>
        <dbReference type="Pfam" id="PF13632"/>
    </source>
</evidence>
<dbReference type="Pfam" id="PF13632">
    <property type="entry name" value="Glyco_trans_2_3"/>
    <property type="match status" value="1"/>
</dbReference>
<name>A0A6A6UMC8_9PEZI</name>
<dbReference type="EMBL" id="MU004231">
    <property type="protein sequence ID" value="KAF2672597.1"/>
    <property type="molecule type" value="Genomic_DNA"/>
</dbReference>
<sequence>MANWLHSKQEEKRWTTSAPGEGVVLKRRRGVYTCAPNELAFDDGEGGGFAAAVAVLNVKVAMTVSTRVIKILLHHNTQPYVEIDRGLRVQVLQSMALLPRCQKHQFAAFIADRGLLVVWDDQPDQIVGRVERLEAAVMKTVWENALSPTTPKDASLAEALATPAKADGEVEGLGEGDEKTVADTEAALVEKPRRIVLMQSILCAGTLGLTVISLAAGYRQIAVEIAVDGSYMRLLFVLVLLPQVWLALFFFQALVGSIAQTIGPISQMKENTKFFSGIAPRRLRREDGQLPHVTIQCPVYKEGLTGVIEPTIRSIKDAMSTYEMQGGSANIFINDDGMQLLDEEEAQERQEFYEEHNIGWVARPKHCTVAKEEGDRVFLRRGKFKKASNMNYALWVSQRIEDKLAATERPPAWTLEQESELYHEALRQIIEEDEGRTWADGNVRMGDYILLIDSDTRVPKDCLLDAVSEMSQSPQVAIIQHASGVMNVTDSFFERGITFFTNLIYTQIRYAVANGDVAPFVGHNAILSWRAMQEISYQCPHDEREKFWSENTVSEDFDMALRLQTAGYLVRLAAYSNGGFEEGVSLTVYDELMRWEKYAYGCNELIFHPVSSWFRTGPFTQLFRNFIKSAMPLPSKITIMAYIGTYYALGSSWLFTLLNYFVVGWLYGYQDSYYSDSFKIIVAIIAVFTLLGNVALAALRYRLGERALIPALIENLKWIPLLFVFLGGVSLHVSQALLAHMFGISMVWGATSKEAENVSFFEEIPRVLGRFKWTFVVCGLLTALMIIMATMAPAMWRIEYMTAIVPLAMVVFSHFMLPIVLNPNLMLFTW</sequence>